<sequence length="501" mass="57192">MIQIHLSMVIWNFGNSYSLIVRGNLGDKKTFITVSKTLKLFECRGLESKEGEKMVGSEQKIVMTYKFEKPYISSDSTKDTENYLLLELRPKTGVVNEKIAVKGVDFCIVLDVSGSMKEPFEGNVTKVKAAVEAAKHLYGFLTPDDTVSVVLYDSAPYVVLERAKPTKEEFEKALEKAYIYGGSTNISQALRKAREILSKNTGNLKKIVFLTDGIPTDDTEQDGLREGRLIAEEKISITALGIGNDFNYKFIEELVKPSRGTTDWLKSPSEALKIFQRTFQRTKSTVITNVTLELDFSNKVRVGEYYRVVPETTYYGKPEFKWNRKVELELDNIEYNRYYQYLFQITIPPLKTKFEGPFRVAKMTLTYFVPSENKAYKMEEDLIVEFTTDEDLVTSRYSTVTDLVCRCQLNKLDTKLNEAIKVNDKKAIVGILQEISARAYELNDYELADHYEKMRDELLKKGVISNEMLIKASNHTTKVNGEGLIDEVEDITKVFKDVFGS</sequence>
<dbReference type="SMART" id="SM00327">
    <property type="entry name" value="VWA"/>
    <property type="match status" value="1"/>
</dbReference>
<proteinExistence type="predicted"/>
<dbReference type="PANTHER" id="PTHR10579:SF43">
    <property type="entry name" value="ZINC FINGER (C3HC4-TYPE RING FINGER) FAMILY PROTEIN"/>
    <property type="match status" value="1"/>
</dbReference>
<dbReference type="InterPro" id="IPR002035">
    <property type="entry name" value="VWF_A"/>
</dbReference>
<dbReference type="SUPFAM" id="SSF53300">
    <property type="entry name" value="vWA-like"/>
    <property type="match status" value="1"/>
</dbReference>
<comment type="caution">
    <text evidence="2">The sequence shown here is derived from an EMBL/GenBank/DDBJ whole genome shotgun (WGS) entry which is preliminary data.</text>
</comment>
<accession>A0A7C4CCH9</accession>
<dbReference type="InterPro" id="IPR051266">
    <property type="entry name" value="CLCR"/>
</dbReference>
<dbReference type="PANTHER" id="PTHR10579">
    <property type="entry name" value="CALCIUM-ACTIVATED CHLORIDE CHANNEL REGULATOR"/>
    <property type="match status" value="1"/>
</dbReference>
<dbReference type="EMBL" id="DSZY01000027">
    <property type="protein sequence ID" value="HGU40615.1"/>
    <property type="molecule type" value="Genomic_DNA"/>
</dbReference>
<dbReference type="AlphaFoldDB" id="A0A7C4CCH9"/>
<dbReference type="Pfam" id="PF13519">
    <property type="entry name" value="VWA_2"/>
    <property type="match status" value="1"/>
</dbReference>
<name>A0A7C4CCH9_9BACT</name>
<protein>
    <submittedName>
        <fullName evidence="2">VWA domain-containing protein</fullName>
    </submittedName>
</protein>
<dbReference type="Gene3D" id="3.40.50.410">
    <property type="entry name" value="von Willebrand factor, type A domain"/>
    <property type="match status" value="1"/>
</dbReference>
<dbReference type="CDD" id="cd00198">
    <property type="entry name" value="vWFA"/>
    <property type="match status" value="1"/>
</dbReference>
<dbReference type="PROSITE" id="PS50234">
    <property type="entry name" value="VWFA"/>
    <property type="match status" value="1"/>
</dbReference>
<reference evidence="2" key="1">
    <citation type="journal article" date="2020" name="mSystems">
        <title>Genome- and Community-Level Interaction Insights into Carbon Utilization and Element Cycling Functions of Hydrothermarchaeota in Hydrothermal Sediment.</title>
        <authorList>
            <person name="Zhou Z."/>
            <person name="Liu Y."/>
            <person name="Xu W."/>
            <person name="Pan J."/>
            <person name="Luo Z.H."/>
            <person name="Li M."/>
        </authorList>
    </citation>
    <scope>NUCLEOTIDE SEQUENCE [LARGE SCALE GENOMIC DNA]</scope>
    <source>
        <strain evidence="2">SpSt-609</strain>
    </source>
</reference>
<feature type="domain" description="VWFA" evidence="1">
    <location>
        <begin position="105"/>
        <end position="300"/>
    </location>
</feature>
<evidence type="ECO:0000259" key="1">
    <source>
        <dbReference type="PROSITE" id="PS50234"/>
    </source>
</evidence>
<gene>
    <name evidence="2" type="ORF">ENT77_05400</name>
</gene>
<evidence type="ECO:0000313" key="2">
    <source>
        <dbReference type="EMBL" id="HGU40615.1"/>
    </source>
</evidence>
<organism evidence="2">
    <name type="scientific">Fervidobacterium thailandense</name>
    <dbReference type="NCBI Taxonomy" id="1008305"/>
    <lineage>
        <taxon>Bacteria</taxon>
        <taxon>Thermotogati</taxon>
        <taxon>Thermotogota</taxon>
        <taxon>Thermotogae</taxon>
        <taxon>Thermotogales</taxon>
        <taxon>Fervidobacteriaceae</taxon>
        <taxon>Fervidobacterium</taxon>
    </lineage>
</organism>
<dbReference type="InterPro" id="IPR036465">
    <property type="entry name" value="vWFA_dom_sf"/>
</dbReference>